<dbReference type="AlphaFoldDB" id="D6A0J2"/>
<evidence type="ECO:0000313" key="1">
    <source>
        <dbReference type="EMBL" id="EFE67413.2"/>
    </source>
</evidence>
<dbReference type="Proteomes" id="UP000003824">
    <property type="component" value="Unassembled WGS sequence"/>
</dbReference>
<gene>
    <name evidence="1" type="ORF">SSFG_02662</name>
</gene>
<accession>D6A0J2</accession>
<sequence length="63" mass="6362">MKTCRAATFTASPAGDLVAPGEVTKLQLIRREWGSMSACSRTAGPAVAARTSDGSAPLIAAAN</sequence>
<dbReference type="EMBL" id="DS999641">
    <property type="protein sequence ID" value="EFE67413.2"/>
    <property type="molecule type" value="Genomic_DNA"/>
</dbReference>
<organism evidence="1 2">
    <name type="scientific">Streptomyces viridosporus (strain ATCC 14672 / DSM 40746 / JCM 4963 / KCTC 9882 / NRRL B-12104 / FH 1290)</name>
    <name type="common">Streptomyces ghanaensis</name>
    <dbReference type="NCBI Taxonomy" id="566461"/>
    <lineage>
        <taxon>Bacteria</taxon>
        <taxon>Bacillati</taxon>
        <taxon>Actinomycetota</taxon>
        <taxon>Actinomycetes</taxon>
        <taxon>Kitasatosporales</taxon>
        <taxon>Streptomycetaceae</taxon>
        <taxon>Streptomyces</taxon>
    </lineage>
</organism>
<reference evidence="2" key="1">
    <citation type="submission" date="2008-12" db="EMBL/GenBank/DDBJ databases">
        <title>Annotation of Streptomyces ghanaensis ATCC 14672.</title>
        <authorList>
            <consortium name="The Broad Institute Genome Sequencing Platform"/>
            <consortium name="Broad Institute Microbial Sequencing Center"/>
            <person name="Fischbach M."/>
            <person name="Ward D."/>
            <person name="Young S."/>
            <person name="Kodira C.D."/>
            <person name="Zeng Q."/>
            <person name="Koehrsen M."/>
            <person name="Godfrey P."/>
            <person name="Alvarado L."/>
            <person name="Berlin A.M."/>
            <person name="Borenstein D."/>
            <person name="Chen Z."/>
            <person name="Engels R."/>
            <person name="Freedman E."/>
            <person name="Gellesch M."/>
            <person name="Goldberg J."/>
            <person name="Griggs A."/>
            <person name="Gujja S."/>
            <person name="Heiman D.I."/>
            <person name="Hepburn T.A."/>
            <person name="Howarth C."/>
            <person name="Jen D."/>
            <person name="Larson L."/>
            <person name="Lewis B."/>
            <person name="Mehta T."/>
            <person name="Park D."/>
            <person name="Pearson M."/>
            <person name="Roberts A."/>
            <person name="Saif S."/>
            <person name="Shea T.D."/>
            <person name="Shenoy N."/>
            <person name="Sisk P."/>
            <person name="Stolte C."/>
            <person name="Sykes S.N."/>
            <person name="Walk T."/>
            <person name="White J."/>
            <person name="Yandava C."/>
            <person name="Straight P."/>
            <person name="Clardy J."/>
            <person name="Hung D."/>
            <person name="Kolter R."/>
            <person name="Mekalanos J."/>
            <person name="Walker S."/>
            <person name="Walsh C.T."/>
            <person name="Wieland B.L.C."/>
            <person name="Ilzarbe M."/>
            <person name="Galagan J."/>
            <person name="Nusbaum C."/>
            <person name="Birren B."/>
        </authorList>
    </citation>
    <scope>NUCLEOTIDE SEQUENCE [LARGE SCALE GENOMIC DNA]</scope>
    <source>
        <strain evidence="2">ATCC 14672 / DSM 40746 / JCM 4963 / KCTC 9882 / NRRL B-12104 / FH 1290</strain>
    </source>
</reference>
<proteinExistence type="predicted"/>
<evidence type="ECO:0000313" key="2">
    <source>
        <dbReference type="Proteomes" id="UP000003824"/>
    </source>
</evidence>
<name>D6A0J2_STRV1</name>
<protein>
    <submittedName>
        <fullName evidence="1">Predicted protein</fullName>
    </submittedName>
</protein>